<dbReference type="PRINTS" id="PR00862">
    <property type="entry name" value="PROLIGOPTASE"/>
</dbReference>
<dbReference type="InterPro" id="IPR029058">
    <property type="entry name" value="AB_hydrolase_fold"/>
</dbReference>
<evidence type="ECO:0000259" key="5">
    <source>
        <dbReference type="Pfam" id="PF00326"/>
    </source>
</evidence>
<gene>
    <name evidence="7" type="ORF">MNBD_GAMMA01-1530</name>
</gene>
<dbReference type="SUPFAM" id="SSF53474">
    <property type="entry name" value="alpha/beta-Hydrolases"/>
    <property type="match status" value="1"/>
</dbReference>
<name>A0A3B0UY86_9ZZZZ</name>
<dbReference type="InterPro" id="IPR002470">
    <property type="entry name" value="Peptidase_S9A"/>
</dbReference>
<proteinExistence type="inferred from homology"/>
<protein>
    <submittedName>
        <fullName evidence="7">Protease II</fullName>
        <ecNumber evidence="7">3.4.21.83</ecNumber>
    </submittedName>
</protein>
<dbReference type="Gene3D" id="3.40.50.1820">
    <property type="entry name" value="alpha/beta hydrolase"/>
    <property type="match status" value="1"/>
</dbReference>
<feature type="domain" description="Peptidase S9A N-terminal" evidence="6">
    <location>
        <begin position="31"/>
        <end position="431"/>
    </location>
</feature>
<dbReference type="GO" id="GO:0004252">
    <property type="term" value="F:serine-type endopeptidase activity"/>
    <property type="evidence" value="ECO:0007669"/>
    <property type="project" value="UniProtKB-EC"/>
</dbReference>
<dbReference type="PROSITE" id="PS00708">
    <property type="entry name" value="PRO_ENDOPEP_SER"/>
    <property type="match status" value="1"/>
</dbReference>
<dbReference type="Gene3D" id="2.130.10.120">
    <property type="entry name" value="Prolyl oligopeptidase, N-terminal domain"/>
    <property type="match status" value="1"/>
</dbReference>
<evidence type="ECO:0000256" key="3">
    <source>
        <dbReference type="ARBA" id="ARBA00022801"/>
    </source>
</evidence>
<evidence type="ECO:0000256" key="1">
    <source>
        <dbReference type="ARBA" id="ARBA00005228"/>
    </source>
</evidence>
<dbReference type="GO" id="GO:0006508">
    <property type="term" value="P:proteolysis"/>
    <property type="evidence" value="ECO:0007669"/>
    <property type="project" value="UniProtKB-KW"/>
</dbReference>
<dbReference type="Pfam" id="PF00326">
    <property type="entry name" value="Peptidase_S9"/>
    <property type="match status" value="1"/>
</dbReference>
<evidence type="ECO:0000256" key="4">
    <source>
        <dbReference type="ARBA" id="ARBA00022825"/>
    </source>
</evidence>
<comment type="similarity">
    <text evidence="1">Belongs to the peptidase S9A family.</text>
</comment>
<reference evidence="7" key="1">
    <citation type="submission" date="2018-06" db="EMBL/GenBank/DDBJ databases">
        <authorList>
            <person name="Zhirakovskaya E."/>
        </authorList>
    </citation>
    <scope>NUCLEOTIDE SEQUENCE</scope>
</reference>
<keyword evidence="4" id="KW-0720">Serine protease</keyword>
<accession>A0A3B0UY86</accession>
<dbReference type="SUPFAM" id="SSF50993">
    <property type="entry name" value="Peptidase/esterase 'gauge' domain"/>
    <property type="match status" value="1"/>
</dbReference>
<keyword evidence="2 7" id="KW-0645">Protease</keyword>
<dbReference type="InterPro" id="IPR001375">
    <property type="entry name" value="Peptidase_S9_cat"/>
</dbReference>
<dbReference type="EMBL" id="UOEW01000021">
    <property type="protein sequence ID" value="VAW33093.1"/>
    <property type="molecule type" value="Genomic_DNA"/>
</dbReference>
<dbReference type="InterPro" id="IPR051543">
    <property type="entry name" value="Serine_Peptidase_S9A"/>
</dbReference>
<organism evidence="7">
    <name type="scientific">hydrothermal vent metagenome</name>
    <dbReference type="NCBI Taxonomy" id="652676"/>
    <lineage>
        <taxon>unclassified sequences</taxon>
        <taxon>metagenomes</taxon>
        <taxon>ecological metagenomes</taxon>
    </lineage>
</organism>
<keyword evidence="3 7" id="KW-0378">Hydrolase</keyword>
<evidence type="ECO:0000256" key="2">
    <source>
        <dbReference type="ARBA" id="ARBA00022670"/>
    </source>
</evidence>
<evidence type="ECO:0000259" key="6">
    <source>
        <dbReference type="Pfam" id="PF02897"/>
    </source>
</evidence>
<evidence type="ECO:0000313" key="7">
    <source>
        <dbReference type="EMBL" id="VAW33093.1"/>
    </source>
</evidence>
<dbReference type="InterPro" id="IPR023302">
    <property type="entry name" value="Pept_S9A_N"/>
</dbReference>
<dbReference type="PANTHER" id="PTHR11757:SF19">
    <property type="entry name" value="PROLYL ENDOPEPTIDASE-LIKE"/>
    <property type="match status" value="1"/>
</dbReference>
<dbReference type="EC" id="3.4.21.83" evidence="7"/>
<dbReference type="InterPro" id="IPR002471">
    <property type="entry name" value="Pept_S9_AS"/>
</dbReference>
<dbReference type="PANTHER" id="PTHR11757">
    <property type="entry name" value="PROTEASE FAMILY S9A OLIGOPEPTIDASE"/>
    <property type="match status" value="1"/>
</dbReference>
<sequence>MYKYVIIFFIIQTNIGCTSMNKNTTNGLTAPKAEKIPHKHIYHDDVRIDNYHWLRDDDRKNPKVIDYLNQENSYTDAVLAEQKPLIDNIYNEIVSRLPAKEQSVPYKIDDYWYYSRYASNSEYPIYARKAGKLSVDEQIMVDMNKRAEGKGYFQSNYQAVSPNHEILGFSEDTTGRRQYSLYFKNLQTEEMYADVITDTTGAIVWALDNKTFFYTKKHPVTLLPYRVYRHELGSNVADVLVYEEKDNTFYTSISASTSKQYIFINVGSTTSSEVYVLDANNPQGQFKSFLPREVRHEYAVEELNNNFFVLTNWQAKNFRIMQTDLANSNNKNQWQQVIAHDESTLLYAMQAFNNYLAIEQRSAGIRHISLYNFKTNKSTVITAKENTYTMWLGFNPQQNTDTLRYSYASLTTPFTVYDYDMVTAKQTIMKQNEVVGSYKPDNYTSQRIAVTAKDGVKIPVSLVYKKSNIPLKQRPLLVYGYGSYGSSVDPAFSYSRVSLLDRGFIFAIAHIRGSQANGRSWYEDGKLLNKKNTFTDFIAATKGLLQQGYGDKHNVFAMGGSAGGLLMGAVINMQGMLYKGIVAAVPFVDVVSTMLDEDIPLTTGEFDEWGNPKEKKFYDYMLSYSPYDNVGKQDYPNMLVTTGLHDSQVQYWEPAKWVAKLRDMKTNNSLLIMRTNMQAGHGGASGRYQKYKEIAEDYGFILKLVHSLNNSSTQIKEPIN</sequence>
<dbReference type="Pfam" id="PF02897">
    <property type="entry name" value="Peptidase_S9_N"/>
    <property type="match status" value="1"/>
</dbReference>
<feature type="domain" description="Peptidase S9 prolyl oligopeptidase catalytic" evidence="5">
    <location>
        <begin position="491"/>
        <end position="704"/>
    </location>
</feature>
<dbReference type="AlphaFoldDB" id="A0A3B0UY86"/>